<protein>
    <submittedName>
        <fullName evidence="2">Uncharacterized protein</fullName>
    </submittedName>
</protein>
<feature type="chain" id="PRO_5046041877" evidence="1">
    <location>
        <begin position="27"/>
        <end position="183"/>
    </location>
</feature>
<dbReference type="EMBL" id="JBBUTG010000003">
    <property type="protein sequence ID" value="MEK8030722.1"/>
    <property type="molecule type" value="Genomic_DNA"/>
</dbReference>
<name>A0ABU9BPC6_9BURK</name>
<dbReference type="RefSeq" id="WP_341425081.1">
    <property type="nucleotide sequence ID" value="NZ_JBBUTG010000003.1"/>
</dbReference>
<accession>A0ABU9BPC6</accession>
<sequence length="183" mass="20060">MKLLHTWTRRLAATLLAAGLSPMAHAYYWTSAGSTGTLDETTAATDVLPSQVTMSGPYATLKSTATLNGLYVIRYNVTDVFDKHYTFTPTLEMRFLDSSDTTRVQAVLRAYNTATGVLRTVASLDSNSFPASGAYQTQISCSTANQWFNDFLKEVYYVEVTMSRSATTGSASVASLRIDECVW</sequence>
<dbReference type="Proteomes" id="UP001371218">
    <property type="component" value="Unassembled WGS sequence"/>
</dbReference>
<keyword evidence="3" id="KW-1185">Reference proteome</keyword>
<evidence type="ECO:0000313" key="2">
    <source>
        <dbReference type="EMBL" id="MEK8030722.1"/>
    </source>
</evidence>
<evidence type="ECO:0000313" key="3">
    <source>
        <dbReference type="Proteomes" id="UP001371218"/>
    </source>
</evidence>
<feature type="signal peptide" evidence="1">
    <location>
        <begin position="1"/>
        <end position="26"/>
    </location>
</feature>
<reference evidence="2 3" key="1">
    <citation type="submission" date="2024-04" db="EMBL/GenBank/DDBJ databases">
        <title>Novel species of the genus Ideonella isolated from streams.</title>
        <authorList>
            <person name="Lu H."/>
        </authorList>
    </citation>
    <scope>NUCLEOTIDE SEQUENCE [LARGE SCALE GENOMIC DNA]</scope>
    <source>
        <strain evidence="2 3">DXS29W</strain>
    </source>
</reference>
<evidence type="ECO:0000256" key="1">
    <source>
        <dbReference type="SAM" id="SignalP"/>
    </source>
</evidence>
<keyword evidence="1" id="KW-0732">Signal</keyword>
<gene>
    <name evidence="2" type="ORF">AACH06_07780</name>
</gene>
<comment type="caution">
    <text evidence="2">The sequence shown here is derived from an EMBL/GenBank/DDBJ whole genome shotgun (WGS) entry which is preliminary data.</text>
</comment>
<proteinExistence type="predicted"/>
<organism evidence="2 3">
    <name type="scientific">Ideonella lacteola</name>
    <dbReference type="NCBI Taxonomy" id="2984193"/>
    <lineage>
        <taxon>Bacteria</taxon>
        <taxon>Pseudomonadati</taxon>
        <taxon>Pseudomonadota</taxon>
        <taxon>Betaproteobacteria</taxon>
        <taxon>Burkholderiales</taxon>
        <taxon>Sphaerotilaceae</taxon>
        <taxon>Ideonella</taxon>
    </lineage>
</organism>